<evidence type="ECO:0000313" key="6">
    <source>
        <dbReference type="Proteomes" id="UP000282930"/>
    </source>
</evidence>
<dbReference type="GO" id="GO:0043565">
    <property type="term" value="F:sequence-specific DNA binding"/>
    <property type="evidence" value="ECO:0007669"/>
    <property type="project" value="InterPro"/>
</dbReference>
<evidence type="ECO:0000256" key="3">
    <source>
        <dbReference type="ARBA" id="ARBA00023163"/>
    </source>
</evidence>
<evidence type="ECO:0000313" key="5">
    <source>
        <dbReference type="EMBL" id="AZT90540.1"/>
    </source>
</evidence>
<keyword evidence="1" id="KW-0805">Transcription regulation</keyword>
<dbReference type="Pfam" id="PF02311">
    <property type="entry name" value="AraC_binding"/>
    <property type="match status" value="1"/>
</dbReference>
<dbReference type="PRINTS" id="PR00032">
    <property type="entry name" value="HTHARAC"/>
</dbReference>
<dbReference type="Gene3D" id="1.10.10.60">
    <property type="entry name" value="Homeodomain-like"/>
    <property type="match status" value="2"/>
</dbReference>
<dbReference type="PANTHER" id="PTHR43280:SF28">
    <property type="entry name" value="HTH-TYPE TRANSCRIPTIONAL ACTIVATOR RHAS"/>
    <property type="match status" value="1"/>
</dbReference>
<dbReference type="InterPro" id="IPR018062">
    <property type="entry name" value="HTH_AraC-typ_CS"/>
</dbReference>
<keyword evidence="2" id="KW-0238">DNA-binding</keyword>
<gene>
    <name evidence="5" type="ORF">ELD05_07705</name>
</gene>
<evidence type="ECO:0000256" key="2">
    <source>
        <dbReference type="ARBA" id="ARBA00023125"/>
    </source>
</evidence>
<dbReference type="InterPro" id="IPR020449">
    <property type="entry name" value="Tscrpt_reg_AraC-type_HTH"/>
</dbReference>
<dbReference type="AlphaFoldDB" id="A0A3T0D622"/>
<dbReference type="KEGG" id="ccha:ELD05_07705"/>
<dbReference type="SMART" id="SM00342">
    <property type="entry name" value="HTH_ARAC"/>
    <property type="match status" value="1"/>
</dbReference>
<keyword evidence="6" id="KW-1185">Reference proteome</keyword>
<organism evidence="5 6">
    <name type="scientific">Caldicellulosiruptor changbaiensis</name>
    <dbReference type="NCBI Taxonomy" id="1222016"/>
    <lineage>
        <taxon>Bacteria</taxon>
        <taxon>Bacillati</taxon>
        <taxon>Bacillota</taxon>
        <taxon>Bacillota incertae sedis</taxon>
        <taxon>Caldicellulosiruptorales</taxon>
        <taxon>Caldicellulosiruptoraceae</taxon>
        <taxon>Caldicellulosiruptor</taxon>
    </lineage>
</organism>
<name>A0A3T0D622_9FIRM</name>
<dbReference type="InterPro" id="IPR009057">
    <property type="entry name" value="Homeodomain-like_sf"/>
</dbReference>
<feature type="domain" description="HTH araC/xylS-type" evidence="4">
    <location>
        <begin position="172"/>
        <end position="271"/>
    </location>
</feature>
<dbReference type="InterPro" id="IPR003313">
    <property type="entry name" value="AraC-bd"/>
</dbReference>
<evidence type="ECO:0000256" key="1">
    <source>
        <dbReference type="ARBA" id="ARBA00023015"/>
    </source>
</evidence>
<dbReference type="PROSITE" id="PS00041">
    <property type="entry name" value="HTH_ARAC_FAMILY_1"/>
    <property type="match status" value="1"/>
</dbReference>
<protein>
    <submittedName>
        <fullName evidence="5">AraC family transcriptional regulator</fullName>
    </submittedName>
</protein>
<dbReference type="GO" id="GO:0003700">
    <property type="term" value="F:DNA-binding transcription factor activity"/>
    <property type="evidence" value="ECO:0007669"/>
    <property type="project" value="InterPro"/>
</dbReference>
<sequence length="273" mass="31975">MKTCFIVNTSLEKGLPIYLKSVGSNEYQEHVIRKNGHPDYHYLHTLEGNGYLIVDGQKYLVDENTAFFLYPGIAHEYFAATSKWSTIWLTFNGPASETILKTMGIRPFEIFKLTNKKYLEGMLEAISNKASVYNYIVSIECSQLIYSFILHMFLNLQNKIEKNFENNYLKLLPVLQYIEENYKKTISLDEISSIVNLSPQHLCTVFKRTFQTTPYEYLIRVRIQKAKELLMRQSSIQIKEVCYEVGFKNPSYFCYMFKKLEGITPLQFKRLFG</sequence>
<dbReference type="SUPFAM" id="SSF51215">
    <property type="entry name" value="Regulatory protein AraC"/>
    <property type="match status" value="1"/>
</dbReference>
<accession>A0A3T0D622</accession>
<dbReference type="InterPro" id="IPR037923">
    <property type="entry name" value="HTH-like"/>
</dbReference>
<dbReference type="Pfam" id="PF12833">
    <property type="entry name" value="HTH_18"/>
    <property type="match status" value="1"/>
</dbReference>
<reference evidence="5 6" key="1">
    <citation type="submission" date="2018-12" db="EMBL/GenBank/DDBJ databases">
        <title>Genome sequence from the cellulolytic species, Caldicellulosiruptor changbaiensis.</title>
        <authorList>
            <person name="Blumer-Schuette S.E."/>
            <person name="Mendoza C."/>
        </authorList>
    </citation>
    <scope>NUCLEOTIDE SEQUENCE [LARGE SCALE GENOMIC DNA]</scope>
    <source>
        <strain evidence="5 6">CBS-Z</strain>
    </source>
</reference>
<dbReference type="InterPro" id="IPR018060">
    <property type="entry name" value="HTH_AraC"/>
</dbReference>
<dbReference type="Gene3D" id="2.60.120.280">
    <property type="entry name" value="Regulatory protein AraC"/>
    <property type="match status" value="1"/>
</dbReference>
<dbReference type="EMBL" id="CP034791">
    <property type="protein sequence ID" value="AZT90540.1"/>
    <property type="molecule type" value="Genomic_DNA"/>
</dbReference>
<dbReference type="RefSeq" id="WP_127351965.1">
    <property type="nucleotide sequence ID" value="NZ_CP034791.1"/>
</dbReference>
<proteinExistence type="predicted"/>
<dbReference type="SUPFAM" id="SSF46689">
    <property type="entry name" value="Homeodomain-like"/>
    <property type="match status" value="2"/>
</dbReference>
<dbReference type="Proteomes" id="UP000282930">
    <property type="component" value="Chromosome"/>
</dbReference>
<dbReference type="PROSITE" id="PS01124">
    <property type="entry name" value="HTH_ARAC_FAMILY_2"/>
    <property type="match status" value="1"/>
</dbReference>
<dbReference type="PANTHER" id="PTHR43280">
    <property type="entry name" value="ARAC-FAMILY TRANSCRIPTIONAL REGULATOR"/>
    <property type="match status" value="1"/>
</dbReference>
<keyword evidence="3" id="KW-0804">Transcription</keyword>
<evidence type="ECO:0000259" key="4">
    <source>
        <dbReference type="PROSITE" id="PS01124"/>
    </source>
</evidence>